<feature type="compositionally biased region" description="Low complexity" evidence="5">
    <location>
        <begin position="385"/>
        <end position="406"/>
    </location>
</feature>
<dbReference type="EMBL" id="BMAR01000005">
    <property type="protein sequence ID" value="GFR43425.1"/>
    <property type="molecule type" value="Genomic_DNA"/>
</dbReference>
<gene>
    <name evidence="7" type="ORF">Agub_g4506</name>
</gene>
<evidence type="ECO:0000313" key="8">
    <source>
        <dbReference type="Proteomes" id="UP001054857"/>
    </source>
</evidence>
<keyword evidence="2" id="KW-0378">Hydrolase</keyword>
<evidence type="ECO:0000313" key="7">
    <source>
        <dbReference type="EMBL" id="GFR43425.1"/>
    </source>
</evidence>
<dbReference type="InterPro" id="IPR000212">
    <property type="entry name" value="DNA_helicase_UvrD/REP"/>
</dbReference>
<sequence length="1145" mass="120540">MCKRVQEYAMQAMDKDIEAIPSPHFRNGNYDVHTTHSLVRKAMDYRAHFDERRSNNDLPISAVRAFLVQHWVPSSPKDIRYVVAETVRSALDRYMASADEQLSIKHFSSKALLKIAEPMRELLAKRAAAPAAAAPAAAAASPANIQGMLVAAAQQLWIEVTAGRHELPLPHNAYLKWFVLQKPKLRTFKNRPYDLIIVDEAQDLNAVTTQLVMDLQEEVPLVLLGDKRQQLYAFNYACGLMSGRIRITRPVIELCLRHSYRFGIEIAAAINAILKAAFDEQDFLVGHEEQQESDPRVHPGVVYCLLPQDRDLTNVTLEDIFPPRAQQAQQPQVQPEQQPAEQPQGQSQVQGQEQLMAEPQPPSPPQQLAAVPGTEAGCEQRRDGGTASSTGASSDASSSGNNAAAGHQNDNQDGADGHSDGTGNDGSSGVDPGDDPSGGDAAAGAAAPRRPFRFLQCPIRGLQPDGGFPLELSMTSPFPGAGVAVLPASLLLPGAPRPRVTLVARRNATLVLLALQLVTAGHTVCASFQQEEEEQEGGRQGRGFGQQGWRRQGQGANQGSGRRRRTAPILQRMADVYEFMYHGKRFGNGSGPHVLSGIETSEELLELVDSGADMELCGAYQVVRQLMARDPACNVTEQVARLTSELVDRPCAADYHLTTAHKMKGREAAVVQLAEDFVELSPTEEGGKRKLQRCREEPMLVDELNAIYVAVSRAKSVLLLNRDLSRLLLGLHQRHMQLRMVAQQQRPAAVQEATGTAAAAAAVAADTAAVAGTPPRQVRSAFAPSPDAGGSCGGLLMSGVQASTPPSTALPTLPAAATMDADAGWDAVTAAAVPAATASMIVTKRTTDPMEEEPQRRTQVPTAQDHSMAEVPEEKRGSREEQQRNPGGELAEAEAPGTAAGLSAQQGAEGSYAGKRRVCDGEVGAEGLSQHVTKAQRCEGSAGGPSCAVNRMIAGDVGNSEGPVQAEQSVAGAEAAAEAGMGPAAVEELQAADGEHGTIGRSCSTGSSSGSEGSAVGAEPEGVDGVDTDADTDAGPAAVVAVAVAGAAAPAAAAPDAAAVDAVLECCVVCKMHLVRIDGGDAGIRPGVSGARPRVLWRGRPVCFACSRGSVLGQVVDLALRYPAAAADVEEAEEPGAAGAAAGDE</sequence>
<name>A0AAD3DK83_9CHLO</name>
<dbReference type="GO" id="GO:0016787">
    <property type="term" value="F:hydrolase activity"/>
    <property type="evidence" value="ECO:0007669"/>
    <property type="project" value="UniProtKB-KW"/>
</dbReference>
<dbReference type="Proteomes" id="UP001054857">
    <property type="component" value="Unassembled WGS sequence"/>
</dbReference>
<dbReference type="GO" id="GO:0005524">
    <property type="term" value="F:ATP binding"/>
    <property type="evidence" value="ECO:0007669"/>
    <property type="project" value="UniProtKB-KW"/>
</dbReference>
<feature type="compositionally biased region" description="Low complexity" evidence="5">
    <location>
        <begin position="999"/>
        <end position="1020"/>
    </location>
</feature>
<dbReference type="SUPFAM" id="SSF52540">
    <property type="entry name" value="P-loop containing nucleoside triphosphate hydrolases"/>
    <property type="match status" value="2"/>
</dbReference>
<dbReference type="InterPro" id="IPR027417">
    <property type="entry name" value="P-loop_NTPase"/>
</dbReference>
<dbReference type="Gene3D" id="3.40.50.300">
    <property type="entry name" value="P-loop containing nucleotide triphosphate hydrolases"/>
    <property type="match status" value="2"/>
</dbReference>
<protein>
    <recommendedName>
        <fullName evidence="6">UvrD-like helicase ATP-binding domain-containing protein</fullName>
    </recommendedName>
</protein>
<evidence type="ECO:0000259" key="6">
    <source>
        <dbReference type="Pfam" id="PF00580"/>
    </source>
</evidence>
<reference evidence="7 8" key="1">
    <citation type="journal article" date="2021" name="Sci. Rep.">
        <title>Genome sequencing of the multicellular alga Astrephomene provides insights into convergent evolution of germ-soma differentiation.</title>
        <authorList>
            <person name="Yamashita S."/>
            <person name="Yamamoto K."/>
            <person name="Matsuzaki R."/>
            <person name="Suzuki S."/>
            <person name="Yamaguchi H."/>
            <person name="Hirooka S."/>
            <person name="Minakuchi Y."/>
            <person name="Miyagishima S."/>
            <person name="Kawachi M."/>
            <person name="Toyoda A."/>
            <person name="Nozaki H."/>
        </authorList>
    </citation>
    <scope>NUCLEOTIDE SEQUENCE [LARGE SCALE GENOMIC DNA]</scope>
    <source>
        <strain evidence="7 8">NIES-4017</strain>
    </source>
</reference>
<evidence type="ECO:0000256" key="2">
    <source>
        <dbReference type="ARBA" id="ARBA00022801"/>
    </source>
</evidence>
<feature type="compositionally biased region" description="Low complexity" evidence="5">
    <location>
        <begin position="438"/>
        <end position="448"/>
    </location>
</feature>
<comment type="caution">
    <text evidence="7">The sequence shown here is derived from an EMBL/GenBank/DDBJ whole genome shotgun (WGS) entry which is preliminary data.</text>
</comment>
<feature type="compositionally biased region" description="Basic and acidic residues" evidence="5">
    <location>
        <begin position="872"/>
        <end position="883"/>
    </location>
</feature>
<feature type="compositionally biased region" description="Low complexity" evidence="5">
    <location>
        <begin position="547"/>
        <end position="559"/>
    </location>
</feature>
<feature type="region of interest" description="Disordered" evidence="5">
    <location>
        <begin position="325"/>
        <end position="449"/>
    </location>
</feature>
<keyword evidence="1" id="KW-0547">Nucleotide-binding</keyword>
<dbReference type="GO" id="GO:0005634">
    <property type="term" value="C:nucleus"/>
    <property type="evidence" value="ECO:0007669"/>
    <property type="project" value="TreeGrafter"/>
</dbReference>
<dbReference type="Pfam" id="PF00580">
    <property type="entry name" value="UvrD-helicase"/>
    <property type="match status" value="1"/>
</dbReference>
<dbReference type="PANTHER" id="PTHR11070:SF2">
    <property type="entry name" value="ATP-DEPENDENT DNA HELICASE SRS2"/>
    <property type="match status" value="1"/>
</dbReference>
<feature type="region of interest" description="Disordered" evidence="5">
    <location>
        <begin position="994"/>
        <end position="1024"/>
    </location>
</feature>
<dbReference type="InterPro" id="IPR014016">
    <property type="entry name" value="UvrD-like_ATP-bd"/>
</dbReference>
<dbReference type="PANTHER" id="PTHR11070">
    <property type="entry name" value="UVRD / RECB / PCRA DNA HELICASE FAMILY MEMBER"/>
    <property type="match status" value="1"/>
</dbReference>
<evidence type="ECO:0000256" key="3">
    <source>
        <dbReference type="ARBA" id="ARBA00022806"/>
    </source>
</evidence>
<keyword evidence="4" id="KW-0067">ATP-binding</keyword>
<dbReference type="GO" id="GO:0043138">
    <property type="term" value="F:3'-5' DNA helicase activity"/>
    <property type="evidence" value="ECO:0007669"/>
    <property type="project" value="TreeGrafter"/>
</dbReference>
<dbReference type="GO" id="GO:0000725">
    <property type="term" value="P:recombinational repair"/>
    <property type="evidence" value="ECO:0007669"/>
    <property type="project" value="TreeGrafter"/>
</dbReference>
<dbReference type="GO" id="GO:0003677">
    <property type="term" value="F:DNA binding"/>
    <property type="evidence" value="ECO:0007669"/>
    <property type="project" value="InterPro"/>
</dbReference>
<evidence type="ECO:0000256" key="1">
    <source>
        <dbReference type="ARBA" id="ARBA00022741"/>
    </source>
</evidence>
<feature type="region of interest" description="Disordered" evidence="5">
    <location>
        <begin position="529"/>
        <end position="567"/>
    </location>
</feature>
<evidence type="ECO:0000256" key="4">
    <source>
        <dbReference type="ARBA" id="ARBA00022840"/>
    </source>
</evidence>
<feature type="domain" description="UvrD-like helicase ATP-binding" evidence="6">
    <location>
        <begin position="29"/>
        <end position="237"/>
    </location>
</feature>
<evidence type="ECO:0000256" key="5">
    <source>
        <dbReference type="SAM" id="MobiDB-lite"/>
    </source>
</evidence>
<keyword evidence="8" id="KW-1185">Reference proteome</keyword>
<organism evidence="7 8">
    <name type="scientific">Astrephomene gubernaculifera</name>
    <dbReference type="NCBI Taxonomy" id="47775"/>
    <lineage>
        <taxon>Eukaryota</taxon>
        <taxon>Viridiplantae</taxon>
        <taxon>Chlorophyta</taxon>
        <taxon>core chlorophytes</taxon>
        <taxon>Chlorophyceae</taxon>
        <taxon>CS clade</taxon>
        <taxon>Chlamydomonadales</taxon>
        <taxon>Astrephomenaceae</taxon>
        <taxon>Astrephomene</taxon>
    </lineage>
</organism>
<feature type="compositionally biased region" description="Low complexity" evidence="5">
    <location>
        <begin position="325"/>
        <end position="354"/>
    </location>
</feature>
<accession>A0AAD3DK83</accession>
<feature type="region of interest" description="Disordered" evidence="5">
    <location>
        <begin position="844"/>
        <end position="908"/>
    </location>
</feature>
<proteinExistence type="predicted"/>
<keyword evidence="3" id="KW-0347">Helicase</keyword>
<feature type="compositionally biased region" description="Basic and acidic residues" evidence="5">
    <location>
        <begin position="845"/>
        <end position="856"/>
    </location>
</feature>
<dbReference type="AlphaFoldDB" id="A0AAD3DK83"/>